<name>A0A0A0QXF3_STEMA</name>
<organism evidence="1">
    <name type="scientific">Stenotrophomonas maltophilia</name>
    <name type="common">Pseudomonas maltophilia</name>
    <name type="synonym">Xanthomonas maltophilia</name>
    <dbReference type="NCBI Taxonomy" id="40324"/>
    <lineage>
        <taxon>Bacteria</taxon>
        <taxon>Pseudomonadati</taxon>
        <taxon>Pseudomonadota</taxon>
        <taxon>Gammaproteobacteria</taxon>
        <taxon>Lysobacterales</taxon>
        <taxon>Lysobacteraceae</taxon>
        <taxon>Stenotrophomonas</taxon>
        <taxon>Stenotrophomonas maltophilia group</taxon>
    </lineage>
</organism>
<dbReference type="EMBL" id="KM649682">
    <property type="protein sequence ID" value="AIU94593.1"/>
    <property type="molecule type" value="Genomic_DNA"/>
</dbReference>
<proteinExistence type="predicted"/>
<sequence length="223" mass="24263">MMTAYMGKTHRSHALHGIWRTFTYKGGLLMHGDGTLFPCSSSVWTGVISHSELHGFCYGMAIHDNTAKPWSQKLHFPDHQCQWAGIGPWLAGEGVLPSPPAGVSAKKVEILYPLGPLLGKPLGVISPDAPVEKGRDSLVTMPSNLIFALHQAKKVEILSPSIPLCTKPFGTKLAAHAAQKVEILFRATERGLFDPSPQPDGRDSWQPELLGMQVFRGASTHEP</sequence>
<dbReference type="AlphaFoldDB" id="A0A0A0QXF3"/>
<evidence type="ECO:0000313" key="1">
    <source>
        <dbReference type="EMBL" id="AIU94593.1"/>
    </source>
</evidence>
<accession>A0A0A0QXF3</accession>
<protein>
    <submittedName>
        <fullName evidence="1">Uncharacterized protein</fullName>
    </submittedName>
</protein>
<reference evidence="1" key="1">
    <citation type="journal article" date="2015" name="J. Antimicrob. Chemother.">
        <title>Characterization of a genomic island in Stenotrophomonas maltophilia that carries a novel floR gene variant.</title>
        <authorList>
            <person name="He T."/>
            <person name="Shen J."/>
            <person name="Schwarz S."/>
            <person name="Wu C."/>
            <person name="Wang Y."/>
        </authorList>
    </citation>
    <scope>NUCLEOTIDE SEQUENCE</scope>
    <source>
        <strain evidence="1">GZP-Sm1</strain>
    </source>
</reference>